<evidence type="ECO:0000313" key="2">
    <source>
        <dbReference type="Proteomes" id="UP000002931"/>
    </source>
</evidence>
<dbReference type="EMBL" id="AAMT01000001">
    <property type="protein sequence ID" value="EAQ14910.1"/>
    <property type="molecule type" value="Genomic_DNA"/>
</dbReference>
<dbReference type="InterPro" id="IPR011250">
    <property type="entry name" value="OMP/PagP_B-barrel"/>
</dbReference>
<dbReference type="Gene3D" id="2.40.160.90">
    <property type="match status" value="1"/>
</dbReference>
<proteinExistence type="predicted"/>
<dbReference type="AlphaFoldDB" id="A3VAG9"/>
<evidence type="ECO:0008006" key="3">
    <source>
        <dbReference type="Google" id="ProtNLM"/>
    </source>
</evidence>
<keyword evidence="2" id="KW-1185">Reference proteome</keyword>
<gene>
    <name evidence="1" type="ORF">RB2654_20043</name>
</gene>
<comment type="caution">
    <text evidence="1">The sequence shown here is derived from an EMBL/GenBank/DDBJ whole genome shotgun (WGS) entry which is preliminary data.</text>
</comment>
<dbReference type="Proteomes" id="UP000002931">
    <property type="component" value="Unassembled WGS sequence"/>
</dbReference>
<organism evidence="1 2">
    <name type="scientific">Maritimibacter alkaliphilus HTCC2654</name>
    <dbReference type="NCBI Taxonomy" id="314271"/>
    <lineage>
        <taxon>Bacteria</taxon>
        <taxon>Pseudomonadati</taxon>
        <taxon>Pseudomonadota</taxon>
        <taxon>Alphaproteobacteria</taxon>
        <taxon>Rhodobacterales</taxon>
        <taxon>Roseobacteraceae</taxon>
        <taxon>Maritimibacter</taxon>
    </lineage>
</organism>
<reference evidence="1 2" key="1">
    <citation type="journal article" date="2010" name="J. Bacteriol.">
        <title>Genome sequences of Pelagibaca bermudensis HTCC2601T and Maritimibacter alkaliphilus HTCC2654T, the type strains of two marine Roseobacter genera.</title>
        <authorList>
            <person name="Thrash J.C."/>
            <person name="Cho J.C."/>
            <person name="Ferriera S."/>
            <person name="Johnson J."/>
            <person name="Vergin K.L."/>
            <person name="Giovannoni S.J."/>
        </authorList>
    </citation>
    <scope>NUCLEOTIDE SEQUENCE [LARGE SCALE GENOMIC DNA]</scope>
    <source>
        <strain evidence="1 2">HTCC2654</strain>
    </source>
</reference>
<accession>A3VAG9</accession>
<dbReference type="HOGENOM" id="CLU_1276382_0_0_5"/>
<sequence>MKHHAIQTVAALIGASALSGCLGTTPGLTLGELVYQSFDEVGQLADTATMPTTGTASYEGGSIVTVGRPDDPDHMLVGRTTLDADFAAGSLTGRISDIQGKRDASGSDWMTLNHPGVGSPAQYQAVLDTFSDATGDIDITGGFFVGNDLVADIAGTVTSSGDTIRTEGSITGTFKGPDAEAVRLQGDTARAFDAMVVTLNGATASATLDGAVQATD</sequence>
<dbReference type="SUPFAM" id="SSF56925">
    <property type="entry name" value="OMPA-like"/>
    <property type="match status" value="1"/>
</dbReference>
<evidence type="ECO:0000313" key="1">
    <source>
        <dbReference type="EMBL" id="EAQ14910.1"/>
    </source>
</evidence>
<dbReference type="OrthoDB" id="7877284at2"/>
<name>A3VAG9_9RHOB</name>
<dbReference type="PROSITE" id="PS51257">
    <property type="entry name" value="PROKAR_LIPOPROTEIN"/>
    <property type="match status" value="1"/>
</dbReference>
<protein>
    <recommendedName>
        <fullName evidence="3">Transferrin-binding protein B C-lobe/N-lobe beta barrel domain-containing protein</fullName>
    </recommendedName>
</protein>
<dbReference type="RefSeq" id="WP_008334883.1">
    <property type="nucleotide sequence ID" value="NZ_CH902578.1"/>
</dbReference>